<evidence type="ECO:0000256" key="1">
    <source>
        <dbReference type="SAM" id="MobiDB-lite"/>
    </source>
</evidence>
<organism evidence="2 3">
    <name type="scientific">Nannochloropsis gaditana</name>
    <dbReference type="NCBI Taxonomy" id="72520"/>
    <lineage>
        <taxon>Eukaryota</taxon>
        <taxon>Sar</taxon>
        <taxon>Stramenopiles</taxon>
        <taxon>Ochrophyta</taxon>
        <taxon>Eustigmatophyceae</taxon>
        <taxon>Eustigmatales</taxon>
        <taxon>Monodopsidaceae</taxon>
        <taxon>Nannochloropsis</taxon>
    </lineage>
</organism>
<feature type="region of interest" description="Disordered" evidence="1">
    <location>
        <begin position="161"/>
        <end position="198"/>
    </location>
</feature>
<gene>
    <name evidence="2" type="ORF">Naga_100734g2</name>
</gene>
<accession>W7TT43</accession>
<evidence type="ECO:0000313" key="3">
    <source>
        <dbReference type="Proteomes" id="UP000019335"/>
    </source>
</evidence>
<dbReference type="EMBL" id="AZIL01001526">
    <property type="protein sequence ID" value="EWM23731.1"/>
    <property type="molecule type" value="Genomic_DNA"/>
</dbReference>
<reference evidence="2 3" key="1">
    <citation type="journal article" date="2014" name="Mol. Plant">
        <title>Chromosome Scale Genome Assembly and Transcriptome Profiling of Nannochloropsis gaditana in Nitrogen Depletion.</title>
        <authorList>
            <person name="Corteggiani Carpinelli E."/>
            <person name="Telatin A."/>
            <person name="Vitulo N."/>
            <person name="Forcato C."/>
            <person name="D'Angelo M."/>
            <person name="Schiavon R."/>
            <person name="Vezzi A."/>
            <person name="Giacometti G.M."/>
            <person name="Morosinotto T."/>
            <person name="Valle G."/>
        </authorList>
    </citation>
    <scope>NUCLEOTIDE SEQUENCE [LARGE SCALE GENOMIC DNA]</scope>
    <source>
        <strain evidence="2 3">B-31</strain>
    </source>
</reference>
<sequence>MPIPLMYGCWAMSESYRRAVGGRLKIGGKEVDVSRKKKGKKKRLRTEEENLEADPDPRRVLKHSKEEGNDGGSGAEEGETPLLQAKAGSGRITSSGQVVTGYETEFLQELRVNDALIITHPSTLMEETRIVKMIVSNKGLSLSSPFSSDLITTTRFRYIHPPEEDEEGGREAREEERRRQEKAGEEEKAFGTYGGAGGSKLVYRVKKTGTYGGYRIVTEDTGASLSRTELLERRLQHKSDRHAN</sequence>
<feature type="region of interest" description="Disordered" evidence="1">
    <location>
        <begin position="31"/>
        <end position="89"/>
    </location>
</feature>
<keyword evidence="3" id="KW-1185">Reference proteome</keyword>
<protein>
    <submittedName>
        <fullName evidence="2">Uncharacterized protein</fullName>
    </submittedName>
</protein>
<dbReference type="Proteomes" id="UP000019335">
    <property type="component" value="Chromosome 16"/>
</dbReference>
<feature type="compositionally biased region" description="Basic and acidic residues" evidence="1">
    <location>
        <begin position="169"/>
        <end position="189"/>
    </location>
</feature>
<feature type="compositionally biased region" description="Basic residues" evidence="1">
    <location>
        <begin position="35"/>
        <end position="44"/>
    </location>
</feature>
<name>W7TT43_9STRA</name>
<comment type="caution">
    <text evidence="2">The sequence shown here is derived from an EMBL/GenBank/DDBJ whole genome shotgun (WGS) entry which is preliminary data.</text>
</comment>
<dbReference type="OrthoDB" id="311468at2759"/>
<feature type="compositionally biased region" description="Basic and acidic residues" evidence="1">
    <location>
        <begin position="55"/>
        <end position="68"/>
    </location>
</feature>
<evidence type="ECO:0000313" key="2">
    <source>
        <dbReference type="EMBL" id="EWM23731.1"/>
    </source>
</evidence>
<dbReference type="AlphaFoldDB" id="W7TT43"/>
<proteinExistence type="predicted"/>